<dbReference type="AlphaFoldDB" id="A0A9R0CTM1"/>
<dbReference type="RefSeq" id="XP_035428974.2">
    <property type="nucleotide sequence ID" value="XM_035573081.2"/>
</dbReference>
<keyword evidence="2" id="KW-0479">Metal-binding</keyword>
<evidence type="ECO:0000256" key="1">
    <source>
        <dbReference type="ARBA" id="ARBA00022559"/>
    </source>
</evidence>
<evidence type="ECO:0000313" key="5">
    <source>
        <dbReference type="RefSeq" id="XP_035428974.2"/>
    </source>
</evidence>
<keyword evidence="2" id="KW-0408">Iron</keyword>
<dbReference type="PRINTS" id="PR00457">
    <property type="entry name" value="ANPEROXIDASE"/>
</dbReference>
<accession>A0A9R0CTM1</accession>
<dbReference type="PANTHER" id="PTHR11475:SF86">
    <property type="entry name" value="PEROXIDASE"/>
    <property type="match status" value="1"/>
</dbReference>
<dbReference type="PROSITE" id="PS50292">
    <property type="entry name" value="PEROXIDASE_3"/>
    <property type="match status" value="1"/>
</dbReference>
<keyword evidence="1 5" id="KW-0575">Peroxidase</keyword>
<feature type="chain" id="PRO_5040245091" evidence="3">
    <location>
        <begin position="18"/>
        <end position="638"/>
    </location>
</feature>
<protein>
    <submittedName>
        <fullName evidence="5">Peroxidase</fullName>
    </submittedName>
</protein>
<dbReference type="SUPFAM" id="SSF48113">
    <property type="entry name" value="Heme-dependent peroxidases"/>
    <property type="match status" value="1"/>
</dbReference>
<dbReference type="OrthoDB" id="823504at2759"/>
<dbReference type="GeneID" id="118261998"/>
<evidence type="ECO:0000256" key="3">
    <source>
        <dbReference type="SAM" id="SignalP"/>
    </source>
</evidence>
<evidence type="ECO:0000313" key="4">
    <source>
        <dbReference type="Proteomes" id="UP000829999"/>
    </source>
</evidence>
<dbReference type="PANTHER" id="PTHR11475">
    <property type="entry name" value="OXIDASE/PEROXIDASE"/>
    <property type="match status" value="1"/>
</dbReference>
<keyword evidence="3" id="KW-0732">Signal</keyword>
<proteinExistence type="predicted"/>
<dbReference type="GO" id="GO:0006979">
    <property type="term" value="P:response to oxidative stress"/>
    <property type="evidence" value="ECO:0007669"/>
    <property type="project" value="InterPro"/>
</dbReference>
<organism evidence="4 5">
    <name type="scientific">Spodoptera frugiperda</name>
    <name type="common">Fall armyworm</name>
    <dbReference type="NCBI Taxonomy" id="7108"/>
    <lineage>
        <taxon>Eukaryota</taxon>
        <taxon>Metazoa</taxon>
        <taxon>Ecdysozoa</taxon>
        <taxon>Arthropoda</taxon>
        <taxon>Hexapoda</taxon>
        <taxon>Insecta</taxon>
        <taxon>Pterygota</taxon>
        <taxon>Neoptera</taxon>
        <taxon>Endopterygota</taxon>
        <taxon>Lepidoptera</taxon>
        <taxon>Glossata</taxon>
        <taxon>Ditrysia</taxon>
        <taxon>Noctuoidea</taxon>
        <taxon>Noctuidae</taxon>
        <taxon>Amphipyrinae</taxon>
        <taxon>Spodoptera</taxon>
    </lineage>
</organism>
<dbReference type="GO" id="GO:0004601">
    <property type="term" value="F:peroxidase activity"/>
    <property type="evidence" value="ECO:0007669"/>
    <property type="project" value="UniProtKB-KW"/>
</dbReference>
<evidence type="ECO:0000256" key="2">
    <source>
        <dbReference type="PIRSR" id="PIRSR619791-2"/>
    </source>
</evidence>
<gene>
    <name evidence="5" type="primary">LOC118261998</name>
</gene>
<dbReference type="Proteomes" id="UP000829999">
    <property type="component" value="Chromosome 20"/>
</dbReference>
<dbReference type="InterPro" id="IPR037120">
    <property type="entry name" value="Haem_peroxidase_sf_animal"/>
</dbReference>
<dbReference type="InterPro" id="IPR019791">
    <property type="entry name" value="Haem_peroxidase_animal"/>
</dbReference>
<sequence length="638" mass="72969">MLPVLLLLFAVFCDVRAALFYDSYYGVPIGMDEVKRHSKANTTFWCVNEFEPCDPNEGRRVDGTCNNIRYPNRGAGHTPFTRVLPPVFDKDFEPKKAASGNDLPLPRVLRTNLVSVGKVPSQRLTQLAIHAFVFLSSDVVSLHDTINYILWRPYCCAPRGKNDTYCVPNKIPENDPVHRFSGHRCLNMTRPETFQSIGCIPKGSSPERIVSSTPGIDLSSVYGNFLKNLQEKGRLFKGGLLKFEEENGRIWPPSTKTQANVCLLNQRPVETRCHDMPEDGGNTLGGINLMAVWVWRNHNFIATQLAKVNPCWDDERLFNTARDINIALYLQFIYYELMPVFLGYENLINDGVLSPTGGFRDVYDEKVLPQVSLEFPFALRWMHTVQDGSLKMYDLEGHYLKQFPIVNLTLRTGFFAVDDNIDYVTQGSFRQGSAKIDYIADPDITEQGLGPHQGVSDLMTNDMAKNRYFGFQPYVKYREACFGKPIRSFYDLEGIVDPERIEILRDLYEKVEDVDLMAGIWVERPIYGGYVPATFYCLTIDQLRRNMIADRHWYERPNRPKAFNALQLGEIRKYTIARFLCDVGDKVTKIQPHAFLKAGFNNQMVSCDNIPAMNYEAWRDLNCGVPTYFNHYGKDIAE</sequence>
<feature type="signal peptide" evidence="3">
    <location>
        <begin position="1"/>
        <end position="17"/>
    </location>
</feature>
<dbReference type="Gene3D" id="1.10.640.10">
    <property type="entry name" value="Haem peroxidase domain superfamily, animal type"/>
    <property type="match status" value="1"/>
</dbReference>
<keyword evidence="4" id="KW-1185">Reference proteome</keyword>
<name>A0A9R0CTM1_SPOFR</name>
<dbReference type="GO" id="GO:0046872">
    <property type="term" value="F:metal ion binding"/>
    <property type="evidence" value="ECO:0007669"/>
    <property type="project" value="UniProtKB-KW"/>
</dbReference>
<dbReference type="Pfam" id="PF03098">
    <property type="entry name" value="An_peroxidase"/>
    <property type="match status" value="1"/>
</dbReference>
<keyword evidence="1 5" id="KW-0560">Oxidoreductase</keyword>
<dbReference type="InterPro" id="IPR010255">
    <property type="entry name" value="Haem_peroxidase_sf"/>
</dbReference>
<dbReference type="GO" id="GO:0020037">
    <property type="term" value="F:heme binding"/>
    <property type="evidence" value="ECO:0007669"/>
    <property type="project" value="InterPro"/>
</dbReference>
<feature type="binding site" description="axial binding residue" evidence="2">
    <location>
        <position position="383"/>
    </location>
    <ligand>
        <name>heme b</name>
        <dbReference type="ChEBI" id="CHEBI:60344"/>
    </ligand>
    <ligandPart>
        <name>Fe</name>
        <dbReference type="ChEBI" id="CHEBI:18248"/>
    </ligandPart>
</feature>
<keyword evidence="2" id="KW-0349">Heme</keyword>
<reference evidence="5" key="1">
    <citation type="submission" date="2025-08" db="UniProtKB">
        <authorList>
            <consortium name="RefSeq"/>
        </authorList>
    </citation>
    <scope>IDENTIFICATION</scope>
    <source>
        <tissue evidence="5">Whole larval tissue</tissue>
    </source>
</reference>